<organism evidence="1 2">
    <name type="scientific">Negativicoccus succinicivorans DORA_17_25</name>
    <dbReference type="NCBI Taxonomy" id="1403945"/>
    <lineage>
        <taxon>Bacteria</taxon>
        <taxon>Bacillati</taxon>
        <taxon>Bacillota</taxon>
        <taxon>Negativicutes</taxon>
        <taxon>Veillonellales</taxon>
        <taxon>Veillonellaceae</taxon>
        <taxon>Negativicoccus</taxon>
    </lineage>
</organism>
<dbReference type="AlphaFoldDB" id="W1TXP7"/>
<name>W1TXP7_9FIRM</name>
<evidence type="ECO:0000313" key="1">
    <source>
        <dbReference type="EMBL" id="ETI86130.1"/>
    </source>
</evidence>
<proteinExistence type="predicted"/>
<reference evidence="1 2" key="1">
    <citation type="submission" date="2013-12" db="EMBL/GenBank/DDBJ databases">
        <title>A Varibaculum cambriense genome reconstructed from a premature infant gut community with otherwise low bacterial novelty that shifts toward anaerobic metabolism during the third week of life.</title>
        <authorList>
            <person name="Brown C.T."/>
            <person name="Sharon I."/>
            <person name="Thomas B.C."/>
            <person name="Castelle C.J."/>
            <person name="Morowitz M.J."/>
            <person name="Banfield J.F."/>
        </authorList>
    </citation>
    <scope>NUCLEOTIDE SEQUENCE [LARGE SCALE GENOMIC DNA]</scope>
    <source>
        <strain evidence="2">DORA_17_25</strain>
    </source>
</reference>
<gene>
    <name evidence="1" type="ORF">Q612_NSC00329G0052</name>
</gene>
<comment type="caution">
    <text evidence="1">The sequence shown here is derived from an EMBL/GenBank/DDBJ whole genome shotgun (WGS) entry which is preliminary data.</text>
</comment>
<dbReference type="Proteomes" id="UP000018840">
    <property type="component" value="Unassembled WGS sequence"/>
</dbReference>
<sequence>MLNSTEKMVDVGGFPIPEDQAEQFCEMREAMAKAATEVLESFCTKVERKNLDEVLGEGVIGYFADGDEVHVSLDPFEVPAMHVAHERGKLLEYILAANGIPVEYYEKHLRKV</sequence>
<dbReference type="EMBL" id="AZMC01000329">
    <property type="protein sequence ID" value="ETI86130.1"/>
    <property type="molecule type" value="Genomic_DNA"/>
</dbReference>
<evidence type="ECO:0000313" key="2">
    <source>
        <dbReference type="Proteomes" id="UP000018840"/>
    </source>
</evidence>
<accession>W1TXP7</accession>
<dbReference type="RefSeq" id="WP_024048832.1">
    <property type="nucleotide sequence ID" value="NZ_AZMC01000329.1"/>
</dbReference>
<protein>
    <submittedName>
        <fullName evidence="1">Uncharacterized protein</fullName>
    </submittedName>
</protein>